<dbReference type="OrthoDB" id="5637at2"/>
<dbReference type="Pfam" id="PF11738">
    <property type="entry name" value="DUF3298"/>
    <property type="match status" value="1"/>
</dbReference>
<evidence type="ECO:0000259" key="1">
    <source>
        <dbReference type="Pfam" id="PF11738"/>
    </source>
</evidence>
<dbReference type="Gene3D" id="3.90.640.20">
    <property type="entry name" value="Heat-shock cognate protein, ATPase"/>
    <property type="match status" value="1"/>
</dbReference>
<dbReference type="Gene3D" id="3.30.565.40">
    <property type="entry name" value="Fervidobacterium nodosum Rt17-B1 like"/>
    <property type="match status" value="1"/>
</dbReference>
<dbReference type="InterPro" id="IPR021729">
    <property type="entry name" value="DUF3298"/>
</dbReference>
<evidence type="ECO:0000313" key="3">
    <source>
        <dbReference type="Proteomes" id="UP000426246"/>
    </source>
</evidence>
<sequence>MAYQLPVTIHTHTMGSGVVHIEYPSISGPVQPQVAHQINQTIVHLVNWMLEQQKKTQSGTLSQMLGHYEIKTNERGILSLTLNNYAYSTPMAHGFTILKSLTFDVNTGKLYELQDLFKPGSNYVEVISKQVSQQLKQRDLPLLDGFTSIHPNQDYYLADKALVIYFQLYEITPYFVGFPMFPISVYDLISIAVEPGPLPTLSADTV</sequence>
<organism evidence="2 3">
    <name type="scientific">Paenibacillus psychroresistens</name>
    <dbReference type="NCBI Taxonomy" id="1778678"/>
    <lineage>
        <taxon>Bacteria</taxon>
        <taxon>Bacillati</taxon>
        <taxon>Bacillota</taxon>
        <taxon>Bacilli</taxon>
        <taxon>Bacillales</taxon>
        <taxon>Paenibacillaceae</taxon>
        <taxon>Paenibacillus</taxon>
    </lineage>
</organism>
<proteinExistence type="predicted"/>
<dbReference type="RefSeq" id="WP_155700069.1">
    <property type="nucleotide sequence ID" value="NZ_CP034235.1"/>
</dbReference>
<dbReference type="KEGG" id="ppsc:EHS13_09245"/>
<gene>
    <name evidence="2" type="ORF">EHS13_09245</name>
</gene>
<protein>
    <submittedName>
        <fullName evidence="2">DUF3298 domain-containing protein</fullName>
    </submittedName>
</protein>
<keyword evidence="3" id="KW-1185">Reference proteome</keyword>
<accession>A0A6B8RH49</accession>
<feature type="domain" description="DUF3298" evidence="1">
    <location>
        <begin position="115"/>
        <end position="184"/>
    </location>
</feature>
<dbReference type="Proteomes" id="UP000426246">
    <property type="component" value="Chromosome"/>
</dbReference>
<evidence type="ECO:0000313" key="2">
    <source>
        <dbReference type="EMBL" id="QGQ95054.1"/>
    </source>
</evidence>
<reference evidence="3" key="1">
    <citation type="submission" date="2018-11" db="EMBL/GenBank/DDBJ databases">
        <title>Complete genome sequence of Paenibacillus sp. ML311-T8.</title>
        <authorList>
            <person name="Nam Y.-D."/>
            <person name="Kang J."/>
            <person name="Chung W.-H."/>
            <person name="Park Y.S."/>
        </authorList>
    </citation>
    <scope>NUCLEOTIDE SEQUENCE [LARGE SCALE GENOMIC DNA]</scope>
    <source>
        <strain evidence="3">ML311-T8</strain>
    </source>
</reference>
<dbReference type="EMBL" id="CP034235">
    <property type="protein sequence ID" value="QGQ95054.1"/>
    <property type="molecule type" value="Genomic_DNA"/>
</dbReference>
<dbReference type="AlphaFoldDB" id="A0A6B8RH49"/>
<dbReference type="InterPro" id="IPR037126">
    <property type="entry name" value="PdaC/RsiV-like_sf"/>
</dbReference>
<name>A0A6B8RH49_9BACL</name>